<evidence type="ECO:0000256" key="6">
    <source>
        <dbReference type="ARBA" id="ARBA00022840"/>
    </source>
</evidence>
<sequence length="587" mass="64086">MQSNFTSIRELFKIIVKIAGKYKKEYLKSLFCSILAAVFEGAFLVCFYPLLASITAGNSDGAYLSLALMGIFCVCFCAFKFKGSYYDHGDTFIKVGYELRKKLGNKLMSVPLQSVHKYKTGELSAVFTASVDESVMFMNMAPTMFLQPVIIGFIVIIASFFASPVLAAIMLFTLPLAAPIYRLRRKLAVEERSEFAAANAELESQIIEYVQGIGVLKSLDKVGQNAKNLNEQIERVRQIQLKSLALSAAPTLAFNSVVTVLMCVCLSIGAYLNLHGQISLAALCAALIALSSLLEPFSLLLAASSVFDLMDVAFKHVNKLLHAKDLKSSEPRGVPNEFNVEFSGVNFAYDGQNDLALKNVSFEIKPGTLNAIVGSSGSGKSTAARLLMRYADPQEGCIKIGGVNLKNIPQEELLKCLSIVFQDVYLFDDTVKNNIKTADAKASHERILEAAEAANCGEFIARLPQGLDTRVGEIGANLSGGEKQRISIARAILKNAPIAILDEPTAALDTTSELAVQKAVSELTKNKTVVVIAHRLSTVASADQILVFDAGEIVERGTHEELLEARGKYYEMWRAQQNAKIWKIKDK</sequence>
<feature type="transmembrane region" description="Helical" evidence="9">
    <location>
        <begin position="244"/>
        <end position="272"/>
    </location>
</feature>
<feature type="transmembrane region" description="Helical" evidence="9">
    <location>
        <begin position="144"/>
        <end position="161"/>
    </location>
</feature>
<accession>A0A6G5QNS3</accession>
<evidence type="ECO:0000313" key="12">
    <source>
        <dbReference type="EMBL" id="QCD47247.1"/>
    </source>
</evidence>
<dbReference type="EMBL" id="CP012543">
    <property type="protein sequence ID" value="QCD47247.1"/>
    <property type="molecule type" value="Genomic_DNA"/>
</dbReference>
<evidence type="ECO:0000256" key="8">
    <source>
        <dbReference type="ARBA" id="ARBA00023136"/>
    </source>
</evidence>
<keyword evidence="8 9" id="KW-0472">Membrane</keyword>
<dbReference type="GO" id="GO:0034040">
    <property type="term" value="F:ATPase-coupled lipid transmembrane transporter activity"/>
    <property type="evidence" value="ECO:0007669"/>
    <property type="project" value="TreeGrafter"/>
</dbReference>
<evidence type="ECO:0000313" key="13">
    <source>
        <dbReference type="Proteomes" id="UP000502377"/>
    </source>
</evidence>
<keyword evidence="5" id="KW-0547">Nucleotide-binding</keyword>
<feature type="domain" description="ABC transporter" evidence="10">
    <location>
        <begin position="340"/>
        <end position="575"/>
    </location>
</feature>
<keyword evidence="3" id="KW-1003">Cell membrane</keyword>
<dbReference type="SMART" id="SM00382">
    <property type="entry name" value="AAA"/>
    <property type="match status" value="1"/>
</dbReference>
<dbReference type="FunFam" id="3.40.50.300:FF:000221">
    <property type="entry name" value="Multidrug ABC transporter ATP-binding protein"/>
    <property type="match status" value="1"/>
</dbReference>
<dbReference type="Proteomes" id="UP000502377">
    <property type="component" value="Chromosome"/>
</dbReference>
<keyword evidence="6 12" id="KW-0067">ATP-binding</keyword>
<evidence type="ECO:0000256" key="4">
    <source>
        <dbReference type="ARBA" id="ARBA00022692"/>
    </source>
</evidence>
<organism evidence="12 13">
    <name type="scientific">Campylobacter rectus</name>
    <name type="common">Wolinella recta</name>
    <dbReference type="NCBI Taxonomy" id="203"/>
    <lineage>
        <taxon>Bacteria</taxon>
        <taxon>Pseudomonadati</taxon>
        <taxon>Campylobacterota</taxon>
        <taxon>Epsilonproteobacteria</taxon>
        <taxon>Campylobacterales</taxon>
        <taxon>Campylobacteraceae</taxon>
        <taxon>Campylobacter</taxon>
    </lineage>
</organism>
<dbReference type="AlphaFoldDB" id="A0A6G5QNS3"/>
<evidence type="ECO:0000256" key="2">
    <source>
        <dbReference type="ARBA" id="ARBA00022448"/>
    </source>
</evidence>
<dbReference type="InterPro" id="IPR003439">
    <property type="entry name" value="ABC_transporter-like_ATP-bd"/>
</dbReference>
<dbReference type="PANTHER" id="PTHR24221:SF397">
    <property type="entry name" value="ABC TRANSPORTER, ATP-BINDING TRANSMEMBRANE PROTEIN"/>
    <property type="match status" value="1"/>
</dbReference>
<evidence type="ECO:0000259" key="10">
    <source>
        <dbReference type="PROSITE" id="PS50893"/>
    </source>
</evidence>
<dbReference type="SUPFAM" id="SSF52540">
    <property type="entry name" value="P-loop containing nucleoside triphosphate hydrolases"/>
    <property type="match status" value="1"/>
</dbReference>
<dbReference type="GO" id="GO:0140359">
    <property type="term" value="F:ABC-type transporter activity"/>
    <property type="evidence" value="ECO:0007669"/>
    <property type="project" value="InterPro"/>
</dbReference>
<evidence type="ECO:0000256" key="3">
    <source>
        <dbReference type="ARBA" id="ARBA00022475"/>
    </source>
</evidence>
<dbReference type="Pfam" id="PF00664">
    <property type="entry name" value="ABC_membrane"/>
    <property type="match status" value="1"/>
</dbReference>
<dbReference type="Gene3D" id="1.20.1560.10">
    <property type="entry name" value="ABC transporter type 1, transmembrane domain"/>
    <property type="match status" value="1"/>
</dbReference>
<dbReference type="InterPro" id="IPR036640">
    <property type="entry name" value="ABC1_TM_sf"/>
</dbReference>
<evidence type="ECO:0000256" key="1">
    <source>
        <dbReference type="ARBA" id="ARBA00004651"/>
    </source>
</evidence>
<feature type="transmembrane region" description="Helical" evidence="9">
    <location>
        <begin position="278"/>
        <end position="302"/>
    </location>
</feature>
<dbReference type="Pfam" id="PF00005">
    <property type="entry name" value="ABC_tran"/>
    <property type="match status" value="1"/>
</dbReference>
<dbReference type="InterPro" id="IPR027417">
    <property type="entry name" value="P-loop_NTPase"/>
</dbReference>
<gene>
    <name evidence="12" type="ORF">CRECT_1611</name>
</gene>
<dbReference type="PROSITE" id="PS50929">
    <property type="entry name" value="ABC_TM1F"/>
    <property type="match status" value="1"/>
</dbReference>
<evidence type="ECO:0000256" key="5">
    <source>
        <dbReference type="ARBA" id="ARBA00022741"/>
    </source>
</evidence>
<dbReference type="InterPro" id="IPR039421">
    <property type="entry name" value="Type_1_exporter"/>
</dbReference>
<feature type="transmembrane region" description="Helical" evidence="9">
    <location>
        <begin position="30"/>
        <end position="50"/>
    </location>
</feature>
<dbReference type="GO" id="GO:0016887">
    <property type="term" value="F:ATP hydrolysis activity"/>
    <property type="evidence" value="ECO:0007669"/>
    <property type="project" value="InterPro"/>
</dbReference>
<dbReference type="PROSITE" id="PS50893">
    <property type="entry name" value="ABC_TRANSPORTER_2"/>
    <property type="match status" value="1"/>
</dbReference>
<reference evidence="12 13" key="1">
    <citation type="submission" date="2016-07" db="EMBL/GenBank/DDBJ databases">
        <title>Comparative genomics of the Campylobacter concisus group.</title>
        <authorList>
            <person name="Miller W.G."/>
            <person name="Yee E."/>
            <person name="Chapman M.H."/>
            <person name="Huynh S."/>
            <person name="Bono J.L."/>
            <person name="On S.L.W."/>
            <person name="StLeger J."/>
            <person name="Foster G."/>
            <person name="Parker C.T."/>
        </authorList>
    </citation>
    <scope>NUCLEOTIDE SEQUENCE [LARGE SCALE GENOMIC DNA]</scope>
    <source>
        <strain evidence="12 13">ATCC 33238</strain>
    </source>
</reference>
<dbReference type="Gene3D" id="3.40.50.300">
    <property type="entry name" value="P-loop containing nucleotide triphosphate hydrolases"/>
    <property type="match status" value="1"/>
</dbReference>
<comment type="subcellular location">
    <subcellularLocation>
        <location evidence="1">Cell membrane</location>
        <topology evidence="1">Multi-pass membrane protein</topology>
    </subcellularLocation>
</comment>
<proteinExistence type="predicted"/>
<dbReference type="PANTHER" id="PTHR24221">
    <property type="entry name" value="ATP-BINDING CASSETTE SUB-FAMILY B"/>
    <property type="match status" value="1"/>
</dbReference>
<dbReference type="InterPro" id="IPR017871">
    <property type="entry name" value="ABC_transporter-like_CS"/>
</dbReference>
<dbReference type="InterPro" id="IPR011527">
    <property type="entry name" value="ABC1_TM_dom"/>
</dbReference>
<feature type="domain" description="ABC transmembrane type-1" evidence="11">
    <location>
        <begin position="29"/>
        <end position="309"/>
    </location>
</feature>
<dbReference type="PROSITE" id="PS00211">
    <property type="entry name" value="ABC_TRANSPORTER_1"/>
    <property type="match status" value="1"/>
</dbReference>
<evidence type="ECO:0000259" key="11">
    <source>
        <dbReference type="PROSITE" id="PS50929"/>
    </source>
</evidence>
<keyword evidence="7 9" id="KW-1133">Transmembrane helix</keyword>
<feature type="transmembrane region" description="Helical" evidence="9">
    <location>
        <begin position="62"/>
        <end position="79"/>
    </location>
</feature>
<evidence type="ECO:0000256" key="7">
    <source>
        <dbReference type="ARBA" id="ARBA00022989"/>
    </source>
</evidence>
<protein>
    <submittedName>
        <fullName evidence="12">ABC transporter, ATP-binding/permease protein</fullName>
    </submittedName>
</protein>
<dbReference type="KEGG" id="crx:CRECT_1611"/>
<dbReference type="GO" id="GO:0005524">
    <property type="term" value="F:ATP binding"/>
    <property type="evidence" value="ECO:0007669"/>
    <property type="project" value="UniProtKB-KW"/>
</dbReference>
<dbReference type="RefSeq" id="WP_004319629.1">
    <property type="nucleotide sequence ID" value="NZ_CP012543.1"/>
</dbReference>
<keyword evidence="4 9" id="KW-0812">Transmembrane</keyword>
<keyword evidence="2" id="KW-0813">Transport</keyword>
<dbReference type="GO" id="GO:0005886">
    <property type="term" value="C:plasma membrane"/>
    <property type="evidence" value="ECO:0007669"/>
    <property type="project" value="UniProtKB-SubCell"/>
</dbReference>
<dbReference type="SUPFAM" id="SSF90123">
    <property type="entry name" value="ABC transporter transmembrane region"/>
    <property type="match status" value="1"/>
</dbReference>
<name>A0A6G5QNS3_CAMRE</name>
<dbReference type="InterPro" id="IPR003593">
    <property type="entry name" value="AAA+_ATPase"/>
</dbReference>
<evidence type="ECO:0000256" key="9">
    <source>
        <dbReference type="SAM" id="Phobius"/>
    </source>
</evidence>